<gene>
    <name evidence="2" type="ordered locus">CJA_3253</name>
</gene>
<dbReference type="HOGENOM" id="CLU_073002_0_0_6"/>
<organism evidence="2 3">
    <name type="scientific">Cellvibrio japonicus (strain Ueda107)</name>
    <name type="common">Pseudomonas fluorescens subsp. cellulosa</name>
    <dbReference type="NCBI Taxonomy" id="498211"/>
    <lineage>
        <taxon>Bacteria</taxon>
        <taxon>Pseudomonadati</taxon>
        <taxon>Pseudomonadota</taxon>
        <taxon>Gammaproteobacteria</taxon>
        <taxon>Cellvibrionales</taxon>
        <taxon>Cellvibrionaceae</taxon>
        <taxon>Cellvibrio</taxon>
    </lineage>
</organism>
<keyword evidence="2" id="KW-0808">Transferase</keyword>
<dbReference type="InterPro" id="IPR000600">
    <property type="entry name" value="ROK"/>
</dbReference>
<dbReference type="SUPFAM" id="SSF53067">
    <property type="entry name" value="Actin-like ATPase domain"/>
    <property type="match status" value="1"/>
</dbReference>
<reference evidence="2 3" key="1">
    <citation type="journal article" date="2008" name="J. Bacteriol.">
        <title>Insights into plant cell wall degradation from the genome sequence of the soil bacterium Cellvibrio japonicus.</title>
        <authorList>
            <person name="Deboy R.T."/>
            <person name="Mongodin E.F."/>
            <person name="Fouts D.E."/>
            <person name="Tailford L.E."/>
            <person name="Khouri H."/>
            <person name="Emerson J.B."/>
            <person name="Mohamoud Y."/>
            <person name="Watkins K."/>
            <person name="Henrissat B."/>
            <person name="Gilbert H.J."/>
            <person name="Nelson K.E."/>
        </authorList>
    </citation>
    <scope>NUCLEOTIDE SEQUENCE [LARGE SCALE GENOMIC DNA]</scope>
    <source>
        <strain evidence="2 3">Ueda107</strain>
    </source>
</reference>
<evidence type="ECO:0000313" key="2">
    <source>
        <dbReference type="EMBL" id="ACE82709.1"/>
    </source>
</evidence>
<dbReference type="eggNOG" id="COG1940">
    <property type="taxonomic scope" value="Bacteria"/>
</dbReference>
<dbReference type="OrthoDB" id="9810372at2"/>
<keyword evidence="3" id="KW-1185">Reference proteome</keyword>
<dbReference type="InterPro" id="IPR043129">
    <property type="entry name" value="ATPase_NBD"/>
</dbReference>
<keyword evidence="2" id="KW-0418">Kinase</keyword>
<dbReference type="Gene3D" id="3.30.420.40">
    <property type="match status" value="2"/>
</dbReference>
<protein>
    <submittedName>
        <fullName evidence="2">Putative glucokinase</fullName>
    </submittedName>
</protein>
<dbReference type="KEGG" id="cja:CJA_3253"/>
<evidence type="ECO:0000313" key="3">
    <source>
        <dbReference type="Proteomes" id="UP000001036"/>
    </source>
</evidence>
<proteinExistence type="inferred from homology"/>
<dbReference type="STRING" id="498211.CJA_3253"/>
<evidence type="ECO:0000256" key="1">
    <source>
        <dbReference type="ARBA" id="ARBA00006479"/>
    </source>
</evidence>
<comment type="similarity">
    <text evidence="1">Belongs to the ROK (NagC/XylR) family.</text>
</comment>
<sequence length="329" mass="35892">MDSIVVDIGGTNLRCGIFAKGQLQQVSRTKVNNFINASSAEPRALYQSFMDQLASALSPYLRDYPDYPLALSFPGPISPQGVVYSAPTLWGNHLQNIPFLEDCSALLGRRVLLMNDISAAVWRYVESQQDAFCIFTISSGVGNKIFRQGNVLLGELGQGGELGHHRVEYGDRALPCDCGGKGHLGAMASGRGLVQLAKHLAGEQGSSFARSYLGNLVQHNPAAITSEYLVIALKQDDPFCREVLVSSQQYLVQVMSSLYHAMGLQRFIFIGGFVAALGDIYLSSLRQLLVQESWFGLTVEDMSRVCELGALDDDHSLIGLGRYMEAHHG</sequence>
<dbReference type="PANTHER" id="PTHR18964:SF149">
    <property type="entry name" value="BIFUNCTIONAL UDP-N-ACETYLGLUCOSAMINE 2-EPIMERASE_N-ACETYLMANNOSAMINE KINASE"/>
    <property type="match status" value="1"/>
</dbReference>
<dbReference type="RefSeq" id="WP_012488829.1">
    <property type="nucleotide sequence ID" value="NC_010995.1"/>
</dbReference>
<name>B3PEF1_CELJU</name>
<dbReference type="Pfam" id="PF00480">
    <property type="entry name" value="ROK"/>
    <property type="match status" value="1"/>
</dbReference>
<dbReference type="GO" id="GO:0008761">
    <property type="term" value="F:UDP-N-acetylglucosamine 2-epimerase activity"/>
    <property type="evidence" value="ECO:0007669"/>
    <property type="project" value="TreeGrafter"/>
</dbReference>
<dbReference type="PANTHER" id="PTHR18964">
    <property type="entry name" value="ROK (REPRESSOR, ORF, KINASE) FAMILY"/>
    <property type="match status" value="1"/>
</dbReference>
<accession>B3PEF1</accession>
<dbReference type="GO" id="GO:0009384">
    <property type="term" value="F:N-acylmannosamine kinase activity"/>
    <property type="evidence" value="ECO:0007669"/>
    <property type="project" value="TreeGrafter"/>
</dbReference>
<dbReference type="Proteomes" id="UP000001036">
    <property type="component" value="Chromosome"/>
</dbReference>
<dbReference type="AlphaFoldDB" id="B3PEF1"/>
<dbReference type="EMBL" id="CP000934">
    <property type="protein sequence ID" value="ACE82709.1"/>
    <property type="molecule type" value="Genomic_DNA"/>
</dbReference>